<evidence type="ECO:0000256" key="10">
    <source>
        <dbReference type="ARBA" id="ARBA00022982"/>
    </source>
</evidence>
<keyword evidence="5 13" id="KW-0349">Heme</keyword>
<dbReference type="SUPFAM" id="SSF46626">
    <property type="entry name" value="Cytochrome c"/>
    <property type="match status" value="3"/>
</dbReference>
<dbReference type="EMBL" id="JAEUAK010000001">
    <property type="protein sequence ID" value="MBW9051043.1"/>
    <property type="molecule type" value="Genomic_DNA"/>
</dbReference>
<feature type="domain" description="Cytochrome c" evidence="14">
    <location>
        <begin position="42"/>
        <end position="145"/>
    </location>
</feature>
<dbReference type="InterPro" id="IPR036909">
    <property type="entry name" value="Cyt_c-like_dom_sf"/>
</dbReference>
<dbReference type="InterPro" id="IPR009056">
    <property type="entry name" value="Cyt_c-like_dom"/>
</dbReference>
<evidence type="ECO:0000256" key="9">
    <source>
        <dbReference type="ARBA" id="ARBA00022737"/>
    </source>
</evidence>
<dbReference type="PANTHER" id="PTHR35008:SF8">
    <property type="entry name" value="ALCOHOL DEHYDROGENASE CYTOCHROME C SUBUNIT"/>
    <property type="match status" value="1"/>
</dbReference>
<feature type="domain" description="Cytochrome c" evidence="14">
    <location>
        <begin position="185"/>
        <end position="292"/>
    </location>
</feature>
<sequence length="428" mass="45522">MRKRVWASIGLVAAAGLVSAAIAYSWEPALPEIAEAGPFAPEAIARGEMLARAGYCGTCHTTDPTRPFAGGRGLETGFGTIFTTNITPDRDTGIGGWSEAAFDRAMRAGVSRDGSHLFPAFPYDHFSGLSDGDVKALYAYFMTRAAVSAKNKDDTIPFPLNIRLLQAGWKFLFFHSQRVDSDVAGGIGRGRYLVETLSHCGACHTPRNSLGAEKADAKFSGASIDGWYAPPLTSANPSPIAWSAEELYAYLRSGGTPYHGSAGGPMSPVIHGLDALPDSDIEAIAEYIGSLKPQQAKSPEEAERNALELDRKTSISTISSTGERLYATACATCHYNGAAGVNVERPELGLNTAVFADTPDNLLHVILEGISTQDGLKGVAMPSFANGLSDADIVSIAQYLRSTRTPLPPWPDLETKVKNIRASGTKHD</sequence>
<evidence type="ECO:0000256" key="6">
    <source>
        <dbReference type="ARBA" id="ARBA00022660"/>
    </source>
</evidence>
<accession>A0ABS7GNY2</accession>
<keyword evidence="9" id="KW-0677">Repeat</keyword>
<dbReference type="PROSITE" id="PS51007">
    <property type="entry name" value="CYTC"/>
    <property type="match status" value="3"/>
</dbReference>
<evidence type="ECO:0000259" key="14">
    <source>
        <dbReference type="PROSITE" id="PS51007"/>
    </source>
</evidence>
<keyword evidence="4" id="KW-1003">Cell membrane</keyword>
<comment type="subcellular location">
    <subcellularLocation>
        <location evidence="2">Cell membrane</location>
    </subcellularLocation>
</comment>
<dbReference type="InterPro" id="IPR051459">
    <property type="entry name" value="Cytochrome_c-type_DH"/>
</dbReference>
<dbReference type="InterPro" id="IPR014353">
    <property type="entry name" value="Membr-bd_ADH_cyt_c"/>
</dbReference>
<evidence type="ECO:0000313" key="16">
    <source>
        <dbReference type="Proteomes" id="UP000717752"/>
    </source>
</evidence>
<comment type="cofactor">
    <cofactor evidence="1">
        <name>heme c</name>
        <dbReference type="ChEBI" id="CHEBI:61717"/>
    </cofactor>
</comment>
<protein>
    <submittedName>
        <fullName evidence="15">Cytochrome c</fullName>
    </submittedName>
</protein>
<organism evidence="15 16">
    <name type="scientific">Rhizobium mesosinicum</name>
    <dbReference type="NCBI Taxonomy" id="335017"/>
    <lineage>
        <taxon>Bacteria</taxon>
        <taxon>Pseudomonadati</taxon>
        <taxon>Pseudomonadota</taxon>
        <taxon>Alphaproteobacteria</taxon>
        <taxon>Hyphomicrobiales</taxon>
        <taxon>Rhizobiaceae</taxon>
        <taxon>Rhizobium/Agrobacterium group</taxon>
        <taxon>Rhizobium</taxon>
    </lineage>
</organism>
<evidence type="ECO:0000256" key="4">
    <source>
        <dbReference type="ARBA" id="ARBA00022475"/>
    </source>
</evidence>
<evidence type="ECO:0000256" key="1">
    <source>
        <dbReference type="ARBA" id="ARBA00001926"/>
    </source>
</evidence>
<dbReference type="PRINTS" id="PR00605">
    <property type="entry name" value="CYTCHROMECIC"/>
</dbReference>
<keyword evidence="10" id="KW-0249">Electron transport</keyword>
<keyword evidence="11 13" id="KW-0408">Iron</keyword>
<evidence type="ECO:0000256" key="5">
    <source>
        <dbReference type="ARBA" id="ARBA00022617"/>
    </source>
</evidence>
<evidence type="ECO:0000256" key="11">
    <source>
        <dbReference type="ARBA" id="ARBA00023004"/>
    </source>
</evidence>
<keyword evidence="8" id="KW-0732">Signal</keyword>
<dbReference type="Proteomes" id="UP000717752">
    <property type="component" value="Unassembled WGS sequence"/>
</dbReference>
<proteinExistence type="predicted"/>
<dbReference type="InterPro" id="IPR008168">
    <property type="entry name" value="Cyt_C_IC"/>
</dbReference>
<keyword evidence="3" id="KW-0813">Transport</keyword>
<keyword evidence="6" id="KW-0679">Respiratory chain</keyword>
<dbReference type="PANTHER" id="PTHR35008">
    <property type="entry name" value="BLL4482 PROTEIN-RELATED"/>
    <property type="match status" value="1"/>
</dbReference>
<keyword evidence="7 13" id="KW-0479">Metal-binding</keyword>
<keyword evidence="16" id="KW-1185">Reference proteome</keyword>
<comment type="caution">
    <text evidence="15">The sequence shown here is derived from an EMBL/GenBank/DDBJ whole genome shotgun (WGS) entry which is preliminary data.</text>
</comment>
<dbReference type="Pfam" id="PF00034">
    <property type="entry name" value="Cytochrom_C"/>
    <property type="match status" value="1"/>
</dbReference>
<evidence type="ECO:0000256" key="2">
    <source>
        <dbReference type="ARBA" id="ARBA00004236"/>
    </source>
</evidence>
<dbReference type="Pfam" id="PF13442">
    <property type="entry name" value="Cytochrome_CBB3"/>
    <property type="match status" value="1"/>
</dbReference>
<evidence type="ECO:0000256" key="3">
    <source>
        <dbReference type="ARBA" id="ARBA00022448"/>
    </source>
</evidence>
<evidence type="ECO:0000313" key="15">
    <source>
        <dbReference type="EMBL" id="MBW9051043.1"/>
    </source>
</evidence>
<dbReference type="Gene3D" id="1.10.760.10">
    <property type="entry name" value="Cytochrome c-like domain"/>
    <property type="match status" value="3"/>
</dbReference>
<gene>
    <name evidence="15" type="ORF">JNB85_01300</name>
</gene>
<evidence type="ECO:0000256" key="7">
    <source>
        <dbReference type="ARBA" id="ARBA00022723"/>
    </source>
</evidence>
<evidence type="ECO:0000256" key="13">
    <source>
        <dbReference type="PROSITE-ProRule" id="PRU00433"/>
    </source>
</evidence>
<evidence type="ECO:0000256" key="8">
    <source>
        <dbReference type="ARBA" id="ARBA00022729"/>
    </source>
</evidence>
<evidence type="ECO:0000256" key="12">
    <source>
        <dbReference type="ARBA" id="ARBA00023136"/>
    </source>
</evidence>
<reference evidence="15 16" key="1">
    <citation type="journal article" date="2021" name="MBio">
        <title>Poor Competitiveness of Bradyrhizobium in Pigeon Pea Root Colonization in Indian Soils.</title>
        <authorList>
            <person name="Chalasani D."/>
            <person name="Basu A."/>
            <person name="Pullabhotla S.V.S.R.N."/>
            <person name="Jorrin B."/>
            <person name="Neal A.L."/>
            <person name="Poole P.S."/>
            <person name="Podile A.R."/>
            <person name="Tkacz A."/>
        </authorList>
    </citation>
    <scope>NUCLEOTIDE SEQUENCE [LARGE SCALE GENOMIC DNA]</scope>
    <source>
        <strain evidence="15 16">HU56</strain>
    </source>
</reference>
<dbReference type="PIRSF" id="PIRSF000018">
    <property type="entry name" value="Mb_ADH_cyt_c"/>
    <property type="match status" value="1"/>
</dbReference>
<keyword evidence="12" id="KW-0472">Membrane</keyword>
<name>A0ABS7GNY2_9HYPH</name>
<feature type="domain" description="Cytochrome c" evidence="14">
    <location>
        <begin position="317"/>
        <end position="404"/>
    </location>
</feature>